<dbReference type="PANTHER" id="PTHR43308:SF1">
    <property type="entry name" value="OUTER MEMBRANE PROTEIN ALPHA"/>
    <property type="match status" value="1"/>
</dbReference>
<feature type="coiled-coil region" evidence="2">
    <location>
        <begin position="143"/>
        <end position="170"/>
    </location>
</feature>
<keyword evidence="2" id="KW-0175">Coiled coil</keyword>
<dbReference type="Pfam" id="PF04966">
    <property type="entry name" value="OprB"/>
    <property type="match status" value="1"/>
</dbReference>
<evidence type="ECO:0000256" key="2">
    <source>
        <dbReference type="SAM" id="Coils"/>
    </source>
</evidence>
<dbReference type="InterPro" id="IPR001119">
    <property type="entry name" value="SLH_dom"/>
</dbReference>
<dbReference type="InterPro" id="IPR047684">
    <property type="entry name" value="Por_som-like"/>
</dbReference>
<evidence type="ECO:0000259" key="3">
    <source>
        <dbReference type="PROSITE" id="PS51272"/>
    </source>
</evidence>
<evidence type="ECO:0000313" key="5">
    <source>
        <dbReference type="Proteomes" id="UP001232992"/>
    </source>
</evidence>
<gene>
    <name evidence="4" type="ORF">PMH09_18155</name>
</gene>
<organism evidence="4 5">
    <name type="scientific">Roseofilum casamattae BLCC-M143</name>
    <dbReference type="NCBI Taxonomy" id="3022442"/>
    <lineage>
        <taxon>Bacteria</taxon>
        <taxon>Bacillati</taxon>
        <taxon>Cyanobacteriota</taxon>
        <taxon>Cyanophyceae</taxon>
        <taxon>Desertifilales</taxon>
        <taxon>Desertifilaceae</taxon>
        <taxon>Roseofilum</taxon>
        <taxon>Roseofilum casamattae</taxon>
    </lineage>
</organism>
<comment type="similarity">
    <text evidence="1">Belongs to the OprB family.</text>
</comment>
<proteinExistence type="inferred from homology"/>
<dbReference type="EMBL" id="JAQOSQ010000026">
    <property type="protein sequence ID" value="MDJ1185114.1"/>
    <property type="molecule type" value="Genomic_DNA"/>
</dbReference>
<dbReference type="Proteomes" id="UP001232992">
    <property type="component" value="Unassembled WGS sequence"/>
</dbReference>
<reference evidence="4 5" key="1">
    <citation type="submission" date="2023-01" db="EMBL/GenBank/DDBJ databases">
        <title>Novel diversity within Roseofilum (Cyanobacteria; Desertifilaceae) from marine benthic mats with descriptions of four novel species.</title>
        <authorList>
            <person name="Wang Y."/>
            <person name="Berthold D.E."/>
            <person name="Hu J."/>
            <person name="Lefler F.W."/>
            <person name="Laughinghouse H.D. IV."/>
        </authorList>
    </citation>
    <scope>NUCLEOTIDE SEQUENCE [LARGE SCALE GENOMIC DNA]</scope>
    <source>
        <strain evidence="4 5">BLCC-M143</strain>
    </source>
</reference>
<dbReference type="Pfam" id="PF00395">
    <property type="entry name" value="SLH"/>
    <property type="match status" value="1"/>
</dbReference>
<feature type="domain" description="SLH" evidence="3">
    <location>
        <begin position="62"/>
        <end position="126"/>
    </location>
</feature>
<dbReference type="PROSITE" id="PS51272">
    <property type="entry name" value="SLH"/>
    <property type="match status" value="1"/>
</dbReference>
<name>A0ABT7C0Y3_9CYAN</name>
<keyword evidence="5" id="KW-1185">Reference proteome</keyword>
<sequence length="580" mass="63290">MSNRLWKTLLVSPIVVGMSISGTVTEAFAQDEQSILEQAIEYSIDTAVEQEFAEEETEQVTSVSQLRDVRPTDWAFQALQSLVERYGCIAGYPNGTFRGNRAITRYEFAAGLNACLDRVNELIAAATANAATREDLAVLQRLQEEFAAELATLRGRVDALEARTTELEANQFSTTTKLVGEAIFAVTDAWNGDRHANDARFNVGSRRAVLGASSSFDDANLNDLGDYSGDNETAFMGRVRMNLNTSFTGKDLLLTRLQAHSTGLFNFQNDSGIGLQTFQANEEFGNNQVYLDKLQYYWSYNNRFSFVLSADGGTFDDFVPTLNPYFEDYDGGNGSLNAFSQRNPIYRIGGGAGLGVDINLGDFKFLNLGAANFSVGFFQDDLNNPANDRGGDYGLLTQLTVTPSQNFSFAFTYANGYHTQNGAIYDNGYGYELVGTPQTSLLSNIGRTSTNSYGGALSWRVSPKFVVNGFMTYTDARLLSRGSRGSGDIWTYAVNMAFPDLFRPGNVGGLSVGVPPTLAGVSLAGRVENDTPINIEAFYKMRVSDNISITPGFTVLIDPVQGALDEDTIVVGTLRTTFSF</sequence>
<comment type="caution">
    <text evidence="4">The sequence shown here is derived from an EMBL/GenBank/DDBJ whole genome shotgun (WGS) entry which is preliminary data.</text>
</comment>
<dbReference type="InterPro" id="IPR007049">
    <property type="entry name" value="Carb-sel_porin_OprB"/>
</dbReference>
<dbReference type="NCBIfam" id="NF033921">
    <property type="entry name" value="por_somb"/>
    <property type="match status" value="1"/>
</dbReference>
<evidence type="ECO:0000256" key="1">
    <source>
        <dbReference type="RuleBase" id="RU363072"/>
    </source>
</evidence>
<dbReference type="PANTHER" id="PTHR43308">
    <property type="entry name" value="OUTER MEMBRANE PROTEIN ALPHA-RELATED"/>
    <property type="match status" value="1"/>
</dbReference>
<evidence type="ECO:0000313" key="4">
    <source>
        <dbReference type="EMBL" id="MDJ1185114.1"/>
    </source>
</evidence>
<dbReference type="InterPro" id="IPR051465">
    <property type="entry name" value="Cell_Envelope_Struct_Comp"/>
</dbReference>
<accession>A0ABT7C0Y3</accession>
<protein>
    <submittedName>
        <fullName evidence="4">Iron uptake porin</fullName>
    </submittedName>
</protein>
<dbReference type="RefSeq" id="WP_283759764.1">
    <property type="nucleotide sequence ID" value="NZ_JAQOSQ010000026.1"/>
</dbReference>